<evidence type="ECO:0000256" key="4">
    <source>
        <dbReference type="SAM" id="Phobius"/>
    </source>
</evidence>
<evidence type="ECO:0000313" key="9">
    <source>
        <dbReference type="Proteomes" id="UP000235145"/>
    </source>
</evidence>
<keyword evidence="1" id="KW-0378">Hydrolase</keyword>
<protein>
    <submittedName>
        <fullName evidence="8">Uncharacterized protein</fullName>
    </submittedName>
</protein>
<dbReference type="PANTHER" id="PTHR47592">
    <property type="entry name" value="PBF68 PROTEIN"/>
    <property type="match status" value="1"/>
</dbReference>
<dbReference type="CDD" id="cd01650">
    <property type="entry name" value="RT_nLTR_like"/>
    <property type="match status" value="1"/>
</dbReference>
<dbReference type="Pfam" id="PF13966">
    <property type="entry name" value="zf-RVT"/>
    <property type="match status" value="1"/>
</dbReference>
<dbReference type="PROSITE" id="PS50994">
    <property type="entry name" value="INTEGRASE"/>
    <property type="match status" value="1"/>
</dbReference>
<evidence type="ECO:0000313" key="8">
    <source>
        <dbReference type="EMBL" id="KAJ0215712.1"/>
    </source>
</evidence>
<name>A0A9R1W397_LACSA</name>
<dbReference type="Gene3D" id="3.30.420.10">
    <property type="entry name" value="Ribonuclease H-like superfamily/Ribonuclease H"/>
    <property type="match status" value="1"/>
</dbReference>
<dbReference type="InterPro" id="IPR036691">
    <property type="entry name" value="Endo/exonu/phosph_ase_sf"/>
</dbReference>
<evidence type="ECO:0000259" key="7">
    <source>
        <dbReference type="PROSITE" id="PS50994"/>
    </source>
</evidence>
<evidence type="ECO:0000256" key="1">
    <source>
        <dbReference type="ARBA" id="ARBA00022750"/>
    </source>
</evidence>
<keyword evidence="2" id="KW-0862">Zinc</keyword>
<dbReference type="InterPro" id="IPR057670">
    <property type="entry name" value="SH3_retrovirus"/>
</dbReference>
<dbReference type="PROSITE" id="PS50158">
    <property type="entry name" value="ZF_CCHC"/>
    <property type="match status" value="1"/>
</dbReference>
<keyword evidence="2" id="KW-0863">Zinc-finger</keyword>
<dbReference type="InterPro" id="IPR001878">
    <property type="entry name" value="Znf_CCHC"/>
</dbReference>
<dbReference type="Pfam" id="PF00098">
    <property type="entry name" value="zf-CCHC"/>
    <property type="match status" value="1"/>
</dbReference>
<dbReference type="InterPro" id="IPR001584">
    <property type="entry name" value="Integrase_cat-core"/>
</dbReference>
<dbReference type="InterPro" id="IPR036875">
    <property type="entry name" value="Znf_CCHC_sf"/>
</dbReference>
<feature type="domain" description="Integrase catalytic" evidence="7">
    <location>
        <begin position="1420"/>
        <end position="1593"/>
    </location>
</feature>
<dbReference type="Pfam" id="PF13976">
    <property type="entry name" value="gag_pre-integrs"/>
    <property type="match status" value="1"/>
</dbReference>
<dbReference type="Pfam" id="PF25597">
    <property type="entry name" value="SH3_retrovirus"/>
    <property type="match status" value="1"/>
</dbReference>
<keyword evidence="4" id="KW-0472">Membrane</keyword>
<keyword evidence="9" id="KW-1185">Reference proteome</keyword>
<evidence type="ECO:0000259" key="6">
    <source>
        <dbReference type="PROSITE" id="PS50878"/>
    </source>
</evidence>
<sequence length="2444" mass="277550">MRSRWIWKNKIMAGRSLPFPSLSTIALLKLEINWVFKLQKEIMPLSGPITVMEETRVSIVSSTVIEQCWGSSDFDFEWVESYGFSGGLVSFWDINFFQKIASIKNRHFLAVVGYCNVLGLELGVIFGDFNAVRKPDERFNSIFYPYTVVAFNKFIHEAGLLDLNMEGRRFTYFCDDGFKLSKLDRVLVCPNFMSAFPSASTLALPREFSDHSPVILQTNYIDFGPPPFRFYNSWLLRAGFDDVVVKTWSEFRGGGRPDKLLLRKLKAVKIAIKEWRRVEFEKENKNHHDLKSKVNNLDLAVESRLLSDQEINSLRDSRQKILELEKFTKLDLQQKAKVKWLVDGDENSKFVHSSLKIKYRRCSIHGLMVNGSWVTDANTIKEETCRFFSEKFHEKHTVRPLLLNDKFKKLNPVDSQFVEQDFTLEEVKDAIWSCGWEKAPGPDAGGRIARGCSAYFITLVPKVKDPLTLNDYRPISLICSLHKIISKILAARIKRVIGNVIDEVQSGFIEDFDKAFDSINWNYLDSVMYQMGFGNRWRFWIRGSLASSRASDLINGVPTKEFPITKGVRQGDPLSPFLFIIAMEGLNVAMRSAIQNSFYLGISLPNNGPSISYLFYADDVLFVGDWSLSNFKNLSRTLKCFLVVSGLNVNFHKSKVYGIGIDNYDVVSCANIMGCEAANLPFVYLGVPIGANMNLKRNWKPVIDKVQGKLSSWKSKTLSFGGKLTLVKSVLGSMPLFYFSIFKAPNSVIDLLEKIRRRFLWGGMDEKNKICWVAWKHVLADKELGGLGVGSLKSLNIALLCKWIWRLKSENSSLWKQVICGIHNLSRKPIYNLSKRSIPGVWNNLVSISRILGEMGLDFYHFISTTIGSGRNTLFWLDNWIGDGNLALRLMDTTASLHFMNQEFAKLDQFDGQNYTRWAKKVKFMLHVLKLSFVLDPKLPPIPDNPIPKEGESVDPAVIAELEKQRILRRESEELCVGHIKNSLSDRLYDLYSPVKDPKELWNALELKYKAHEEGTNKYLVSKYLEFQMVDDKSIMEQVHELQFMVNKLNALTISLPELFQVGAIIAKLPPSWKNFSKRMMHKSEDYSLDALMKHLRIEEETRIRDKKGKVGQSVHQVSAGSSSHKGKSGGQNKKNFGPKKQSFKKPGHQNPNSKPKRASPCHVCGEIGHYARECKDRKSVLVAHAVKKVTDMVASVNLGEIFMISSLTRAICARGWFVDTRATMHVCGHRESFSTYHPMPQGTVVVCADGHRAEVLGKGDVRLKFTRGEWVTLRDVLHVPTISKGLVSADKFDKGGFKMVLERGKIVITKGRRHVGRANNTSGMYRLCLSDEGNVSVPSVECGVASVSGVGNDVIDGLVANVNEVNFSGYIVCSISLWHKHLAHTNVKNIEKMQSKGMLKYDTKDFEKCETCVKSKFTKKPFPSVKRNTSLLELIHSDICELNGILTRGGKRYFITFCDDFSRYLHVYLLRSKDEAFDAFKGYKAEVENQLERHIKILCSDRGGEYFNQEFDTFCEESEIKHERTSPYTPQQNGLAERKNRTLCEMVNCMLNQSGQPNNLWGEALLTACYVHNRITSRVIPTSPYELWKGRKPNLDYLKVWGCVAYYRTPDPKRTKLGARANKSIFIGYAQNSKAYLLLDIDYGVVVESRDVEFFEDKFSKDEENSSHTTPTSTSREILPPPPIVEEPRRSNRARIEKTFGDDFYSYLVEGTQKKVTREVILSINLDDDPKTFTEAMTSRDAPLWKEAINDEMDSIMGNGTWELADLPKRRRPIGSKWIFKKKYHPNGSISAYKASLLNGYLKEEIYLEQPEGFVIPGQENKVCRLVKSLYGLKQAPKQWHERFDTTVTAFSFQHNSADRCIYSKHTSDYIVVICLYVDDMLIIGTHLEGILETKKYLSSNFKMKDLGEVDTILGIKVKRTSGQISLSQSHYIEKILTKFQHLNIKEFNTPFDSSVKLKVNSGRAVAQLEYASAVGSMMYATHCTRPDIAFAVSKLSQYTVNPGTEHWKAVGRVLGYLKRTSTFELTYSSSNGILEGYSDASWIDHTSDSKSTSGWIYTLAGGAISWASKKQTCIAHSTMEAELIALAAAGKEAEWIQDLLMDIRLWDIPMPSLPMYCDSEATLSKVYNAVYNGKSRHVGLRHNFVRQLIESGTIKVVYVKTTYTSEVKTFKDRNLIRAVASRSSQQSTDLVEKDRSGFWTKLERFSSNGFLWAWRKIPSLPVEMAELAQLCRLLDGVTLSSDPDSWKSKLSSDGQFYVRDIRKLIDSKVTIGTNSTTGWVNLVPLKIICFVWRASLDGIPSSMALSRRGVGVASTRCLFCINGVDDTDHLLIACDLAKEAFKWIFKWCDVPFVSFSSISEALNFAAKWGNCPKKRKVFLAILYGGLWCIWKGRNDRLFNQVPTTISKVVDNIITMVFGWVKHRGNFGNCNWANWCCSPFSVL</sequence>
<keyword evidence="4" id="KW-0812">Transmembrane</keyword>
<feature type="transmembrane region" description="Helical" evidence="4">
    <location>
        <begin position="108"/>
        <end position="127"/>
    </location>
</feature>
<dbReference type="Pfam" id="PF00665">
    <property type="entry name" value="rve"/>
    <property type="match status" value="1"/>
</dbReference>
<dbReference type="GO" id="GO:0004190">
    <property type="term" value="F:aspartic-type endopeptidase activity"/>
    <property type="evidence" value="ECO:0007669"/>
    <property type="project" value="UniProtKB-KW"/>
</dbReference>
<dbReference type="EMBL" id="NBSK02000003">
    <property type="protein sequence ID" value="KAJ0215712.1"/>
    <property type="molecule type" value="Genomic_DNA"/>
</dbReference>
<dbReference type="Proteomes" id="UP000235145">
    <property type="component" value="Unassembled WGS sequence"/>
</dbReference>
<dbReference type="Pfam" id="PF22936">
    <property type="entry name" value="Pol_BBD"/>
    <property type="match status" value="1"/>
</dbReference>
<dbReference type="SUPFAM" id="SSF53098">
    <property type="entry name" value="Ribonuclease H-like"/>
    <property type="match status" value="1"/>
</dbReference>
<feature type="region of interest" description="Disordered" evidence="3">
    <location>
        <begin position="1661"/>
        <end position="1692"/>
    </location>
</feature>
<dbReference type="PROSITE" id="PS50878">
    <property type="entry name" value="RT_POL"/>
    <property type="match status" value="1"/>
</dbReference>
<feature type="region of interest" description="Disordered" evidence="3">
    <location>
        <begin position="1103"/>
        <end position="1160"/>
    </location>
</feature>
<dbReference type="GO" id="GO:0008270">
    <property type="term" value="F:zinc ion binding"/>
    <property type="evidence" value="ECO:0007669"/>
    <property type="project" value="UniProtKB-KW"/>
</dbReference>
<keyword evidence="1" id="KW-0645">Protease</keyword>
<dbReference type="Pfam" id="PF00078">
    <property type="entry name" value="RVT_1"/>
    <property type="match status" value="1"/>
</dbReference>
<dbReference type="GO" id="GO:0003676">
    <property type="term" value="F:nucleic acid binding"/>
    <property type="evidence" value="ECO:0007669"/>
    <property type="project" value="InterPro"/>
</dbReference>
<reference evidence="8 9" key="1">
    <citation type="journal article" date="2017" name="Nat. Commun.">
        <title>Genome assembly with in vitro proximity ligation data and whole-genome triplication in lettuce.</title>
        <authorList>
            <person name="Reyes-Chin-Wo S."/>
            <person name="Wang Z."/>
            <person name="Yang X."/>
            <person name="Kozik A."/>
            <person name="Arikit S."/>
            <person name="Song C."/>
            <person name="Xia L."/>
            <person name="Froenicke L."/>
            <person name="Lavelle D.O."/>
            <person name="Truco M.J."/>
            <person name="Xia R."/>
            <person name="Zhu S."/>
            <person name="Xu C."/>
            <person name="Xu H."/>
            <person name="Xu X."/>
            <person name="Cox K."/>
            <person name="Korf I."/>
            <person name="Meyers B.C."/>
            <person name="Michelmore R.W."/>
        </authorList>
    </citation>
    <scope>NUCLEOTIDE SEQUENCE [LARGE SCALE GENOMIC DNA]</scope>
    <source>
        <strain evidence="9">cv. Salinas</strain>
        <tissue evidence="8">Seedlings</tissue>
    </source>
</reference>
<organism evidence="8 9">
    <name type="scientific">Lactuca sativa</name>
    <name type="common">Garden lettuce</name>
    <dbReference type="NCBI Taxonomy" id="4236"/>
    <lineage>
        <taxon>Eukaryota</taxon>
        <taxon>Viridiplantae</taxon>
        <taxon>Streptophyta</taxon>
        <taxon>Embryophyta</taxon>
        <taxon>Tracheophyta</taxon>
        <taxon>Spermatophyta</taxon>
        <taxon>Magnoliopsida</taxon>
        <taxon>eudicotyledons</taxon>
        <taxon>Gunneridae</taxon>
        <taxon>Pentapetalae</taxon>
        <taxon>asterids</taxon>
        <taxon>campanulids</taxon>
        <taxon>Asterales</taxon>
        <taxon>Asteraceae</taxon>
        <taxon>Cichorioideae</taxon>
        <taxon>Cichorieae</taxon>
        <taxon>Lactucinae</taxon>
        <taxon>Lactuca</taxon>
    </lineage>
</organism>
<evidence type="ECO:0000256" key="2">
    <source>
        <dbReference type="PROSITE-ProRule" id="PRU00047"/>
    </source>
</evidence>
<evidence type="ECO:0000256" key="3">
    <source>
        <dbReference type="SAM" id="MobiDB-lite"/>
    </source>
</evidence>
<dbReference type="CDD" id="cd09272">
    <property type="entry name" value="RNase_HI_RT_Ty1"/>
    <property type="match status" value="1"/>
</dbReference>
<dbReference type="InterPro" id="IPR043502">
    <property type="entry name" value="DNA/RNA_pol_sf"/>
</dbReference>
<dbReference type="Gene3D" id="3.60.10.10">
    <property type="entry name" value="Endonuclease/exonuclease/phosphatase"/>
    <property type="match status" value="1"/>
</dbReference>
<feature type="domain" description="Reverse transcriptase" evidence="6">
    <location>
        <begin position="444"/>
        <end position="689"/>
    </location>
</feature>
<dbReference type="InterPro" id="IPR013103">
    <property type="entry name" value="RVT_2"/>
</dbReference>
<dbReference type="InterPro" id="IPR026960">
    <property type="entry name" value="RVT-Znf"/>
</dbReference>
<feature type="domain" description="CCHC-type" evidence="5">
    <location>
        <begin position="1162"/>
        <end position="1177"/>
    </location>
</feature>
<dbReference type="SUPFAM" id="SSF57756">
    <property type="entry name" value="Retrovirus zinc finger-like domains"/>
    <property type="match status" value="1"/>
</dbReference>
<dbReference type="PANTHER" id="PTHR47592:SF30">
    <property type="entry name" value="CCHC-TYPE DOMAIN-CONTAINING PROTEIN"/>
    <property type="match status" value="1"/>
</dbReference>
<keyword evidence="4" id="KW-1133">Transmembrane helix</keyword>
<accession>A0A9R1W397</accession>
<dbReference type="SUPFAM" id="SSF56672">
    <property type="entry name" value="DNA/RNA polymerases"/>
    <property type="match status" value="2"/>
</dbReference>
<gene>
    <name evidence="8" type="ORF">LSAT_V11C300102440</name>
</gene>
<keyword evidence="1" id="KW-0064">Aspartyl protease</keyword>
<dbReference type="InterPro" id="IPR036397">
    <property type="entry name" value="RNaseH_sf"/>
</dbReference>
<dbReference type="Pfam" id="PF14223">
    <property type="entry name" value="Retrotran_gag_2"/>
    <property type="match status" value="1"/>
</dbReference>
<comment type="caution">
    <text evidence="8">The sequence shown here is derived from an EMBL/GenBank/DDBJ whole genome shotgun (WGS) entry which is preliminary data.</text>
</comment>
<dbReference type="Pfam" id="PF07727">
    <property type="entry name" value="RVT_2"/>
    <property type="match status" value="1"/>
</dbReference>
<evidence type="ECO:0000259" key="5">
    <source>
        <dbReference type="PROSITE" id="PS50158"/>
    </source>
</evidence>
<dbReference type="SUPFAM" id="SSF56219">
    <property type="entry name" value="DNase I-like"/>
    <property type="match status" value="1"/>
</dbReference>
<dbReference type="SMART" id="SM00343">
    <property type="entry name" value="ZnF_C2HC"/>
    <property type="match status" value="1"/>
</dbReference>
<keyword evidence="2" id="KW-0479">Metal-binding</keyword>
<dbReference type="InterPro" id="IPR012337">
    <property type="entry name" value="RNaseH-like_sf"/>
</dbReference>
<dbReference type="InterPro" id="IPR025724">
    <property type="entry name" value="GAG-pre-integrase_dom"/>
</dbReference>
<dbReference type="InterPro" id="IPR054722">
    <property type="entry name" value="PolX-like_BBD"/>
</dbReference>
<proteinExistence type="predicted"/>
<dbReference type="GO" id="GO:0015074">
    <property type="term" value="P:DNA integration"/>
    <property type="evidence" value="ECO:0007669"/>
    <property type="project" value="InterPro"/>
</dbReference>
<dbReference type="InterPro" id="IPR000477">
    <property type="entry name" value="RT_dom"/>
</dbReference>